<proteinExistence type="predicted"/>
<reference evidence="1" key="1">
    <citation type="submission" date="2022-06" db="EMBL/GenBank/DDBJ databases">
        <title>Diverse halophilic archaea isolated from saline environments.</title>
        <authorList>
            <person name="Cui H.-L."/>
        </authorList>
    </citation>
    <scope>NUCLEOTIDE SEQUENCE</scope>
    <source>
        <strain evidence="1">WLHS1</strain>
    </source>
</reference>
<dbReference type="Pfam" id="PF09754">
    <property type="entry name" value="PAC2"/>
    <property type="match status" value="1"/>
</dbReference>
<dbReference type="AlphaFoldDB" id="A0A9E7N9H5"/>
<name>A0A9E7N9H5_9EURY</name>
<gene>
    <name evidence="1" type="ORF">NGM29_13760</name>
</gene>
<dbReference type="InterPro" id="IPR019151">
    <property type="entry name" value="Proteasome_assmbl_chaperone_2"/>
</dbReference>
<dbReference type="RefSeq" id="WP_254156905.1">
    <property type="nucleotide sequence ID" value="NZ_CP100355.1"/>
</dbReference>
<evidence type="ECO:0000313" key="2">
    <source>
        <dbReference type="Proteomes" id="UP001056855"/>
    </source>
</evidence>
<dbReference type="PANTHER" id="PTHR35610:SF8">
    <property type="entry name" value="3-ISOPROPYLMALATE DEHYDRATASE"/>
    <property type="match status" value="1"/>
</dbReference>
<dbReference type="SUPFAM" id="SSF159659">
    <property type="entry name" value="Cgl1923-like"/>
    <property type="match status" value="1"/>
</dbReference>
<sequence>MSEIRRQGPEAELEDPVLVEGFPGIGLVGKIATDHLIDQLDMRYYASVHCDGLPRIGIYRDGSTTIQPPVRLYVSEDEDVIALQSDVPISTQALESVAGCLTSWAVDHDATPVYLSGLPSQRDEPPQLFGVTTGDADAVDTYGIDSPTEDGVISGPTGALLNRAAELGTDSFGLVVECSPQFPDPEAASVLLEDGICPIADVELDVEALIERAGEIQEQRQAFAERMREVESAESTQAQPLRMYQ</sequence>
<dbReference type="GeneID" id="73291132"/>
<dbReference type="EMBL" id="CP100355">
    <property type="protein sequence ID" value="UTF52838.1"/>
    <property type="molecule type" value="Genomic_DNA"/>
</dbReference>
<accession>A0A9E7N9H5</accession>
<dbReference type="Proteomes" id="UP001056855">
    <property type="component" value="Chromosome"/>
</dbReference>
<protein>
    <submittedName>
        <fullName evidence="1">PAC2 family protein</fullName>
    </submittedName>
</protein>
<keyword evidence="2" id="KW-1185">Reference proteome</keyword>
<organism evidence="1 2">
    <name type="scientific">Natronosalvus rutilus</name>
    <dbReference type="NCBI Taxonomy" id="2953753"/>
    <lineage>
        <taxon>Archaea</taxon>
        <taxon>Methanobacteriati</taxon>
        <taxon>Methanobacteriota</taxon>
        <taxon>Stenosarchaea group</taxon>
        <taxon>Halobacteria</taxon>
        <taxon>Halobacteriales</taxon>
        <taxon>Natrialbaceae</taxon>
        <taxon>Natronosalvus</taxon>
    </lineage>
</organism>
<evidence type="ECO:0000313" key="1">
    <source>
        <dbReference type="EMBL" id="UTF52838.1"/>
    </source>
</evidence>
<dbReference type="KEGG" id="sawl:NGM29_13760"/>
<dbReference type="InterPro" id="IPR038389">
    <property type="entry name" value="PSMG2_sf"/>
</dbReference>
<dbReference type="PANTHER" id="PTHR35610">
    <property type="entry name" value="3-ISOPROPYLMALATE DEHYDRATASE-RELATED"/>
    <property type="match status" value="1"/>
</dbReference>
<dbReference type="Gene3D" id="3.40.50.10900">
    <property type="entry name" value="PAC-like subunit"/>
    <property type="match status" value="1"/>
</dbReference>